<sequence>MKHHYAIFLKNFKPMKSIRLLFVLILFSTVALGQEIRKESLFEGTYNNEPIQIYIQSFMQECTGDIYYKSIVRFLDADRNEKTWRKFVVYANDNNGFLLVDDYWNSGRYTNYLFIEQNGSEFKGYIKNEKIPKKEVSLYRNTIRSDFSELREEVQSFEDTDDC</sequence>
<protein>
    <submittedName>
        <fullName evidence="1">Uncharacterized protein</fullName>
    </submittedName>
</protein>
<proteinExistence type="predicted"/>
<accession>A0AAU8RPW9</accession>
<dbReference type="EMBL" id="CP009976">
    <property type="protein sequence ID" value="AIZ42181.1"/>
    <property type="molecule type" value="Genomic_DNA"/>
</dbReference>
<dbReference type="Proteomes" id="UP000030786">
    <property type="component" value="Chromosome"/>
</dbReference>
<reference evidence="1 2" key="1">
    <citation type="journal article" date="2014" name="Environ. Microbiol.">
        <title>Contrasting genomic patterns and infection strategies of two co-existing Bacteroidetes podovirus genera.</title>
        <authorList>
            <person name="Holmfeldt K."/>
            <person name="Howard-Varona C."/>
            <person name="Solonenko N."/>
            <person name="Sullivan M.B."/>
        </authorList>
    </citation>
    <scope>NUCLEOTIDE SEQUENCE [LARGE SCALE GENOMIC DNA]</scope>
    <source>
        <strain evidence="1 2">18</strain>
    </source>
</reference>
<organism evidence="1 2">
    <name type="scientific">Cellulophaga baltica 18</name>
    <dbReference type="NCBI Taxonomy" id="1348584"/>
    <lineage>
        <taxon>Bacteria</taxon>
        <taxon>Pseudomonadati</taxon>
        <taxon>Bacteroidota</taxon>
        <taxon>Flavobacteriia</taxon>
        <taxon>Flavobacteriales</taxon>
        <taxon>Flavobacteriaceae</taxon>
        <taxon>Cellulophaga</taxon>
    </lineage>
</organism>
<dbReference type="KEGG" id="cbat:M666_11610"/>
<name>A0AAU8RPW9_9FLAO</name>
<dbReference type="AlphaFoldDB" id="A0AAU8RPW9"/>
<gene>
    <name evidence="1" type="ORF">M666_11610</name>
</gene>
<evidence type="ECO:0000313" key="2">
    <source>
        <dbReference type="Proteomes" id="UP000030786"/>
    </source>
</evidence>
<evidence type="ECO:0000313" key="1">
    <source>
        <dbReference type="EMBL" id="AIZ42181.1"/>
    </source>
</evidence>